<keyword evidence="4" id="KW-0325">Glycoprotein</keyword>
<dbReference type="KEGG" id="kla:KLLA0_B03608g"/>
<dbReference type="Gene3D" id="1.50.10.10">
    <property type="match status" value="1"/>
</dbReference>
<dbReference type="GO" id="GO:0016020">
    <property type="term" value="C:membrane"/>
    <property type="evidence" value="ECO:0007669"/>
    <property type="project" value="InterPro"/>
</dbReference>
<feature type="active site" description="Proton donor" evidence="5">
    <location>
        <position position="135"/>
    </location>
</feature>
<gene>
    <name evidence="9" type="ORF">KLLA0_B03608g</name>
</gene>
<feature type="active site" description="Proton donor" evidence="5">
    <location>
        <position position="372"/>
    </location>
</feature>
<dbReference type="GO" id="GO:1904380">
    <property type="term" value="P:endoplasmic reticulum mannose trimming"/>
    <property type="evidence" value="ECO:0007669"/>
    <property type="project" value="InterPro"/>
</dbReference>
<dbReference type="InterPro" id="IPR044674">
    <property type="entry name" value="EDEM1/2/3"/>
</dbReference>
<evidence type="ECO:0000256" key="4">
    <source>
        <dbReference type="ARBA" id="ARBA00023180"/>
    </source>
</evidence>
<dbReference type="PANTHER" id="PTHR45679:SF5">
    <property type="entry name" value="ER DEGRADATION-ENHANCING ALPHA-MANNOSIDASE-LIKE PROTEIN 1"/>
    <property type="match status" value="1"/>
</dbReference>
<dbReference type="Proteomes" id="UP000000598">
    <property type="component" value="Chromosome B"/>
</dbReference>
<dbReference type="Pfam" id="PF01532">
    <property type="entry name" value="Glyco_hydro_47"/>
    <property type="match status" value="1"/>
</dbReference>
<evidence type="ECO:0000256" key="5">
    <source>
        <dbReference type="PIRSR" id="PIRSR601382-1"/>
    </source>
</evidence>
<feature type="active site" evidence="5">
    <location>
        <position position="403"/>
    </location>
</feature>
<dbReference type="eggNOG" id="KOG2429">
    <property type="taxonomic scope" value="Eukaryota"/>
</dbReference>
<dbReference type="InterPro" id="IPR036026">
    <property type="entry name" value="Seven-hairpin_glycosidases"/>
</dbReference>
<comment type="subcellular location">
    <subcellularLocation>
        <location evidence="1">Endoplasmic reticulum</location>
    </subcellularLocation>
</comment>
<keyword evidence="6" id="KW-0106">Calcium</keyword>
<dbReference type="EC" id="3.2.1.-" evidence="7"/>
<keyword evidence="8" id="KW-0732">Signal</keyword>
<dbReference type="HOGENOM" id="CLU_003818_5_3_1"/>
<sequence>MELNLISLWFFIWVILVRTVDCFKAEPYSFTKNELNQYKDQVKELFYHGFNSYLEYGYPYDEVLPIACVPMKRRFDDPYDTNTNDVLGNFTTTLVDSFTTLAVLGDKKGFADAINLFHKTVPETFDIDSTVQLFETTIRLLGGMMSAHIYATDPRTKVYLGKDNYDGFLLRRCIALGDKLLMAYLSPTGLPVPRINLRYGTRIDPKLIEENNAAATASPLFEFRLLSMLTLNDTYREVSEFSFNRTWDLRSELNLVPMSFSPYDTTIYNEVTGIGASIDSFYETALKGSILFDDSWLYSVWETAISALNSYSKTDWFYSNVGVSHGKTVVLWIDSLSAFFPGLLTLDGRLEDARKKHIMFSKLWSTYGGIPERWNFVQSPPTTEELDSPSLSIDLEWYPLRPEFIESTYYLYRATKDVYYLNIGIRILKDLQHRFKTRCGFAGLQDVTTGEVQDRMESFVLGETLKYLYLLFDEDNELHTTLWNHIFSTEAHPFWIDVGLKRRYESYRREADPPHVTTEMYQFHLLKAKNWMRRTKSPNRRINHAKKKLDGQCISPELAYTKRQSNRQGFQDSDVLSDPKLFEIDFRYQATLEQPAWNKGYIPFELTPELYSHWSFSQQKICLVPLTKAFEGTIGSRDPDSTLISTHQWSSDARMYRFQSIYGIKIAFLDFTWHPNSIEVQDPNSKFDLYDVLNKQNCKPKDDTSIHTYTVTAIDGIDLGDNDVVVVNKSSLFFDDSSKESYISINRKSQLLINCIPITNIFVL</sequence>
<dbReference type="SUPFAM" id="SSF48225">
    <property type="entry name" value="Seven-hairpin glycosidases"/>
    <property type="match status" value="1"/>
</dbReference>
<organism evidence="9 10">
    <name type="scientific">Kluyveromyces lactis (strain ATCC 8585 / CBS 2359 / DSM 70799 / NBRC 1267 / NRRL Y-1140 / WM37)</name>
    <name type="common">Yeast</name>
    <name type="synonym">Candida sphaerica</name>
    <dbReference type="NCBI Taxonomy" id="284590"/>
    <lineage>
        <taxon>Eukaryota</taxon>
        <taxon>Fungi</taxon>
        <taxon>Dikarya</taxon>
        <taxon>Ascomycota</taxon>
        <taxon>Saccharomycotina</taxon>
        <taxon>Saccharomycetes</taxon>
        <taxon>Saccharomycetales</taxon>
        <taxon>Saccharomycetaceae</taxon>
        <taxon>Kluyveromyces</taxon>
    </lineage>
</organism>
<evidence type="ECO:0000256" key="8">
    <source>
        <dbReference type="SAM" id="SignalP"/>
    </source>
</evidence>
<evidence type="ECO:0000256" key="2">
    <source>
        <dbReference type="ARBA" id="ARBA00007658"/>
    </source>
</evidence>
<reference evidence="9 10" key="1">
    <citation type="journal article" date="2004" name="Nature">
        <title>Genome evolution in yeasts.</title>
        <authorList>
            <consortium name="Genolevures"/>
            <person name="Dujon B."/>
            <person name="Sherman D."/>
            <person name="Fischer G."/>
            <person name="Durrens P."/>
            <person name="Casaregola S."/>
            <person name="Lafontaine I."/>
            <person name="de Montigny J."/>
            <person name="Marck C."/>
            <person name="Neuveglise C."/>
            <person name="Talla E."/>
            <person name="Goffard N."/>
            <person name="Frangeul L."/>
            <person name="Aigle M."/>
            <person name="Anthouard V."/>
            <person name="Babour A."/>
            <person name="Barbe V."/>
            <person name="Barnay S."/>
            <person name="Blanchin S."/>
            <person name="Beckerich J.M."/>
            <person name="Beyne E."/>
            <person name="Bleykasten C."/>
            <person name="Boisrame A."/>
            <person name="Boyer J."/>
            <person name="Cattolico L."/>
            <person name="Confanioleri F."/>
            <person name="de Daruvar A."/>
            <person name="Despons L."/>
            <person name="Fabre E."/>
            <person name="Fairhead C."/>
            <person name="Ferry-Dumazet H."/>
            <person name="Groppi A."/>
            <person name="Hantraye F."/>
            <person name="Hennequin C."/>
            <person name="Jauniaux N."/>
            <person name="Joyet P."/>
            <person name="Kachouri R."/>
            <person name="Kerrest A."/>
            <person name="Koszul R."/>
            <person name="Lemaire M."/>
            <person name="Lesur I."/>
            <person name="Ma L."/>
            <person name="Muller H."/>
            <person name="Nicaud J.M."/>
            <person name="Nikolski M."/>
            <person name="Oztas S."/>
            <person name="Ozier-Kalogeropoulos O."/>
            <person name="Pellenz S."/>
            <person name="Potier S."/>
            <person name="Richard G.F."/>
            <person name="Straub M.L."/>
            <person name="Suleau A."/>
            <person name="Swennene D."/>
            <person name="Tekaia F."/>
            <person name="Wesolowski-Louvel M."/>
            <person name="Westhof E."/>
            <person name="Wirth B."/>
            <person name="Zeniou-Meyer M."/>
            <person name="Zivanovic I."/>
            <person name="Bolotin-Fukuhara M."/>
            <person name="Thierry A."/>
            <person name="Bouchier C."/>
            <person name="Caudron B."/>
            <person name="Scarpelli C."/>
            <person name="Gaillardin C."/>
            <person name="Weissenbach J."/>
            <person name="Wincker P."/>
            <person name="Souciet J.L."/>
        </authorList>
    </citation>
    <scope>NUCLEOTIDE SEQUENCE [LARGE SCALE GENOMIC DNA]</scope>
    <source>
        <strain evidence="10">ATCC 8585 / CBS 2359 / DSM 70799 / NBRC 1267 / NRRL Y-1140 / WM37</strain>
    </source>
</reference>
<accession>Q6CWJ4</accession>
<dbReference type="InterPro" id="IPR012341">
    <property type="entry name" value="6hp_glycosidase-like_sf"/>
</dbReference>
<dbReference type="PANTHER" id="PTHR45679">
    <property type="entry name" value="ER DEGRADATION-ENHANCING ALPHA-MANNOSIDASE-LIKE PROTEIN 2"/>
    <property type="match status" value="1"/>
</dbReference>
<protein>
    <recommendedName>
        <fullName evidence="7">alpha-1,2-Mannosidase</fullName>
        <ecNumber evidence="7">3.2.1.-</ecNumber>
    </recommendedName>
</protein>
<dbReference type="PRINTS" id="PR00747">
    <property type="entry name" value="GLYHDRLASE47"/>
</dbReference>
<dbReference type="EMBL" id="CR382122">
    <property type="protein sequence ID" value="CAH02088.1"/>
    <property type="molecule type" value="Genomic_DNA"/>
</dbReference>
<dbReference type="InterPro" id="IPR001382">
    <property type="entry name" value="Glyco_hydro_47"/>
</dbReference>
<dbReference type="GO" id="GO:0036503">
    <property type="term" value="P:ERAD pathway"/>
    <property type="evidence" value="ECO:0007669"/>
    <property type="project" value="UniProtKB-ARBA"/>
</dbReference>
<dbReference type="GO" id="GO:0005975">
    <property type="term" value="P:carbohydrate metabolic process"/>
    <property type="evidence" value="ECO:0007669"/>
    <property type="project" value="InterPro"/>
</dbReference>
<name>Q6CWJ4_KLULA</name>
<feature type="active site" evidence="5">
    <location>
        <position position="279"/>
    </location>
</feature>
<dbReference type="InParanoid" id="Q6CWJ4"/>
<dbReference type="GO" id="GO:0044322">
    <property type="term" value="C:endoplasmic reticulum quality control compartment"/>
    <property type="evidence" value="ECO:0007669"/>
    <property type="project" value="GOC"/>
</dbReference>
<evidence type="ECO:0000256" key="1">
    <source>
        <dbReference type="ARBA" id="ARBA00004240"/>
    </source>
</evidence>
<dbReference type="FunCoup" id="Q6CWJ4">
    <property type="interactions" value="544"/>
</dbReference>
<feature type="signal peptide" evidence="8">
    <location>
        <begin position="1"/>
        <end position="22"/>
    </location>
</feature>
<evidence type="ECO:0000256" key="3">
    <source>
        <dbReference type="ARBA" id="ARBA00022824"/>
    </source>
</evidence>
<dbReference type="PaxDb" id="284590-Q6CWJ4"/>
<dbReference type="STRING" id="284590.Q6CWJ4"/>
<comment type="cofactor">
    <cofactor evidence="6">
        <name>Ca(2+)</name>
        <dbReference type="ChEBI" id="CHEBI:29108"/>
    </cofactor>
</comment>
<keyword evidence="7" id="KW-0326">Glycosidase</keyword>
<comment type="similarity">
    <text evidence="2 7">Belongs to the glycosyl hydrolase 47 family.</text>
</comment>
<evidence type="ECO:0000313" key="10">
    <source>
        <dbReference type="Proteomes" id="UP000000598"/>
    </source>
</evidence>
<keyword evidence="6" id="KW-0479">Metal-binding</keyword>
<feature type="chain" id="PRO_5004272270" description="alpha-1,2-Mannosidase" evidence="8">
    <location>
        <begin position="23"/>
        <end position="764"/>
    </location>
</feature>
<proteinExistence type="inferred from homology"/>
<feature type="binding site" evidence="6">
    <location>
        <position position="489"/>
    </location>
    <ligand>
        <name>Ca(2+)</name>
        <dbReference type="ChEBI" id="CHEBI:29108"/>
    </ligand>
</feature>
<keyword evidence="10" id="KW-1185">Reference proteome</keyword>
<evidence type="ECO:0000256" key="6">
    <source>
        <dbReference type="PIRSR" id="PIRSR601382-2"/>
    </source>
</evidence>
<dbReference type="GO" id="GO:0005509">
    <property type="term" value="F:calcium ion binding"/>
    <property type="evidence" value="ECO:0007669"/>
    <property type="project" value="InterPro"/>
</dbReference>
<dbReference type="OMA" id="SAHIYAT"/>
<evidence type="ECO:0000313" key="9">
    <source>
        <dbReference type="EMBL" id="CAH02088.1"/>
    </source>
</evidence>
<dbReference type="GO" id="GO:0004571">
    <property type="term" value="F:mannosyl-oligosaccharide 1,2-alpha-mannosidase activity"/>
    <property type="evidence" value="ECO:0007669"/>
    <property type="project" value="InterPro"/>
</dbReference>
<keyword evidence="3" id="KW-0256">Endoplasmic reticulum</keyword>
<dbReference type="AlphaFoldDB" id="Q6CWJ4"/>
<evidence type="ECO:0000256" key="7">
    <source>
        <dbReference type="RuleBase" id="RU361193"/>
    </source>
</evidence>
<keyword evidence="7" id="KW-0378">Hydrolase</keyword>